<dbReference type="Proteomes" id="UP000825935">
    <property type="component" value="Chromosome 7"/>
</dbReference>
<comment type="caution">
    <text evidence="2">The sequence shown here is derived from an EMBL/GenBank/DDBJ whole genome shotgun (WGS) entry which is preliminary data.</text>
</comment>
<feature type="chain" id="PRO_5035882383" description="Secreted protein" evidence="1">
    <location>
        <begin position="27"/>
        <end position="105"/>
    </location>
</feature>
<accession>A0A8T2UCS3</accession>
<keyword evidence="1" id="KW-0732">Signal</keyword>
<evidence type="ECO:0000313" key="3">
    <source>
        <dbReference type="Proteomes" id="UP000825935"/>
    </source>
</evidence>
<organism evidence="2 3">
    <name type="scientific">Ceratopteris richardii</name>
    <name type="common">Triangle waterfern</name>
    <dbReference type="NCBI Taxonomy" id="49495"/>
    <lineage>
        <taxon>Eukaryota</taxon>
        <taxon>Viridiplantae</taxon>
        <taxon>Streptophyta</taxon>
        <taxon>Embryophyta</taxon>
        <taxon>Tracheophyta</taxon>
        <taxon>Polypodiopsida</taxon>
        <taxon>Polypodiidae</taxon>
        <taxon>Polypodiales</taxon>
        <taxon>Pteridineae</taxon>
        <taxon>Pteridaceae</taxon>
        <taxon>Parkerioideae</taxon>
        <taxon>Ceratopteris</taxon>
    </lineage>
</organism>
<name>A0A8T2UCS3_CERRI</name>
<reference evidence="2" key="1">
    <citation type="submission" date="2021-08" db="EMBL/GenBank/DDBJ databases">
        <title>WGS assembly of Ceratopteris richardii.</title>
        <authorList>
            <person name="Marchant D.B."/>
            <person name="Chen G."/>
            <person name="Jenkins J."/>
            <person name="Shu S."/>
            <person name="Leebens-Mack J."/>
            <person name="Grimwood J."/>
            <person name="Schmutz J."/>
            <person name="Soltis P."/>
            <person name="Soltis D."/>
            <person name="Chen Z.-H."/>
        </authorList>
    </citation>
    <scope>NUCLEOTIDE SEQUENCE</scope>
    <source>
        <strain evidence="2">Whitten #5841</strain>
        <tissue evidence="2">Leaf</tissue>
    </source>
</reference>
<evidence type="ECO:0008006" key="4">
    <source>
        <dbReference type="Google" id="ProtNLM"/>
    </source>
</evidence>
<feature type="signal peptide" evidence="1">
    <location>
        <begin position="1"/>
        <end position="26"/>
    </location>
</feature>
<evidence type="ECO:0000313" key="2">
    <source>
        <dbReference type="EMBL" id="KAH7433222.1"/>
    </source>
</evidence>
<gene>
    <name evidence="2" type="ORF">KP509_07G060100</name>
</gene>
<dbReference type="AlphaFoldDB" id="A0A8T2UCS3"/>
<sequence length="105" mass="12054">MVVSTTARLANLSFFCAFFFTQPLFCATCPRIHHVAVWLFSLFQTKSKSRINRTIEAASSNQRHVHQMVLIFAGPTCPFKFRSLHRSSTFISMEWFSSLMIVCAE</sequence>
<proteinExistence type="predicted"/>
<dbReference type="EMBL" id="CM035412">
    <property type="protein sequence ID" value="KAH7433222.1"/>
    <property type="molecule type" value="Genomic_DNA"/>
</dbReference>
<keyword evidence="3" id="KW-1185">Reference proteome</keyword>
<evidence type="ECO:0000256" key="1">
    <source>
        <dbReference type="SAM" id="SignalP"/>
    </source>
</evidence>
<protein>
    <recommendedName>
        <fullName evidence="4">Secreted protein</fullName>
    </recommendedName>
</protein>